<dbReference type="InterPro" id="IPR009075">
    <property type="entry name" value="AcylCo_DH/oxidase_C"/>
</dbReference>
<dbReference type="SUPFAM" id="SSF47203">
    <property type="entry name" value="Acyl-CoA dehydrogenase C-terminal domain-like"/>
    <property type="match status" value="1"/>
</dbReference>
<dbReference type="CDD" id="cd00567">
    <property type="entry name" value="ACAD"/>
    <property type="match status" value="1"/>
</dbReference>
<name>A0A158K811_9BURK</name>
<evidence type="ECO:0000313" key="10">
    <source>
        <dbReference type="Proteomes" id="UP000054770"/>
    </source>
</evidence>
<evidence type="ECO:0000256" key="2">
    <source>
        <dbReference type="ARBA" id="ARBA00009347"/>
    </source>
</evidence>
<evidence type="ECO:0000256" key="4">
    <source>
        <dbReference type="ARBA" id="ARBA00022827"/>
    </source>
</evidence>
<keyword evidence="10" id="KW-1185">Reference proteome</keyword>
<dbReference type="Proteomes" id="UP000054770">
    <property type="component" value="Unassembled WGS sequence"/>
</dbReference>
<protein>
    <submittedName>
        <fullName evidence="9">Acyl-CoA dehydrogenase</fullName>
    </submittedName>
</protein>
<dbReference type="InterPro" id="IPR036250">
    <property type="entry name" value="AcylCo_DH-like_C"/>
</dbReference>
<feature type="domain" description="Acyl-CoA oxidase/dehydrogenase middle" evidence="7">
    <location>
        <begin position="127"/>
        <end position="211"/>
    </location>
</feature>
<dbReference type="PANTHER" id="PTHR43884">
    <property type="entry name" value="ACYL-COA DEHYDROGENASE"/>
    <property type="match status" value="1"/>
</dbReference>
<gene>
    <name evidence="9" type="ORF">AWB68_05161</name>
</gene>
<keyword evidence="3" id="KW-0285">Flavoprotein</keyword>
<dbReference type="PANTHER" id="PTHR43884:SF20">
    <property type="entry name" value="ACYL-COA DEHYDROGENASE FADE28"/>
    <property type="match status" value="1"/>
</dbReference>
<comment type="similarity">
    <text evidence="2">Belongs to the acyl-CoA dehydrogenase family.</text>
</comment>
<organism evidence="9 10">
    <name type="scientific">Caballeronia choica</name>
    <dbReference type="NCBI Taxonomy" id="326476"/>
    <lineage>
        <taxon>Bacteria</taxon>
        <taxon>Pseudomonadati</taxon>
        <taxon>Pseudomonadota</taxon>
        <taxon>Betaproteobacteria</taxon>
        <taxon>Burkholderiales</taxon>
        <taxon>Burkholderiaceae</taxon>
        <taxon>Caballeronia</taxon>
    </lineage>
</organism>
<dbReference type="OrthoDB" id="9769473at2"/>
<keyword evidence="4" id="KW-0274">FAD</keyword>
<comment type="cofactor">
    <cofactor evidence="1">
        <name>FAD</name>
        <dbReference type="ChEBI" id="CHEBI:57692"/>
    </cofactor>
</comment>
<keyword evidence="5" id="KW-0560">Oxidoreductase</keyword>
<feature type="domain" description="Acyl-CoA dehydrogenase/oxidase C-terminal" evidence="6">
    <location>
        <begin position="224"/>
        <end position="367"/>
    </location>
</feature>
<dbReference type="GO" id="GO:0050660">
    <property type="term" value="F:flavin adenine dinucleotide binding"/>
    <property type="evidence" value="ECO:0007669"/>
    <property type="project" value="InterPro"/>
</dbReference>
<dbReference type="Gene3D" id="2.40.110.10">
    <property type="entry name" value="Butyryl-CoA Dehydrogenase, subunit A, domain 2"/>
    <property type="match status" value="1"/>
</dbReference>
<dbReference type="GO" id="GO:0003995">
    <property type="term" value="F:acyl-CoA dehydrogenase activity"/>
    <property type="evidence" value="ECO:0007669"/>
    <property type="project" value="TreeGrafter"/>
</dbReference>
<feature type="domain" description="Acyl-CoA dehydrogenase/oxidase N-terminal" evidence="8">
    <location>
        <begin position="6"/>
        <end position="118"/>
    </location>
</feature>
<dbReference type="Gene3D" id="1.20.140.10">
    <property type="entry name" value="Butyryl-CoA Dehydrogenase, subunit A, domain 3"/>
    <property type="match status" value="1"/>
</dbReference>
<evidence type="ECO:0000256" key="3">
    <source>
        <dbReference type="ARBA" id="ARBA00022630"/>
    </source>
</evidence>
<dbReference type="EMBL" id="FCON02000070">
    <property type="protein sequence ID" value="SAL77254.1"/>
    <property type="molecule type" value="Genomic_DNA"/>
</dbReference>
<dbReference type="InterPro" id="IPR037069">
    <property type="entry name" value="AcylCoA_DH/ox_N_sf"/>
</dbReference>
<dbReference type="Pfam" id="PF02770">
    <property type="entry name" value="Acyl-CoA_dh_M"/>
    <property type="match status" value="1"/>
</dbReference>
<evidence type="ECO:0000313" key="9">
    <source>
        <dbReference type="EMBL" id="SAL77254.1"/>
    </source>
</evidence>
<dbReference type="InterPro" id="IPR013786">
    <property type="entry name" value="AcylCoA_DH/ox_N"/>
</dbReference>
<evidence type="ECO:0000259" key="6">
    <source>
        <dbReference type="Pfam" id="PF00441"/>
    </source>
</evidence>
<proteinExistence type="inferred from homology"/>
<comment type="caution">
    <text evidence="9">The sequence shown here is derived from an EMBL/GenBank/DDBJ whole genome shotgun (WGS) entry which is preliminary data.</text>
</comment>
<dbReference type="Gene3D" id="1.10.540.10">
    <property type="entry name" value="Acyl-CoA dehydrogenase/oxidase, N-terminal domain"/>
    <property type="match status" value="1"/>
</dbReference>
<dbReference type="Pfam" id="PF00441">
    <property type="entry name" value="Acyl-CoA_dh_1"/>
    <property type="match status" value="1"/>
</dbReference>
<evidence type="ECO:0000259" key="8">
    <source>
        <dbReference type="Pfam" id="PF02771"/>
    </source>
</evidence>
<dbReference type="AlphaFoldDB" id="A0A158K811"/>
<evidence type="ECO:0000256" key="5">
    <source>
        <dbReference type="ARBA" id="ARBA00023002"/>
    </source>
</evidence>
<reference evidence="9" key="1">
    <citation type="submission" date="2016-01" db="EMBL/GenBank/DDBJ databases">
        <authorList>
            <person name="Peeters C."/>
        </authorList>
    </citation>
    <scope>NUCLEOTIDE SEQUENCE [LARGE SCALE GENOMIC DNA]</scope>
    <source>
        <strain evidence="9">LMG 22940</strain>
    </source>
</reference>
<dbReference type="SUPFAM" id="SSF56645">
    <property type="entry name" value="Acyl-CoA dehydrogenase NM domain-like"/>
    <property type="match status" value="1"/>
</dbReference>
<dbReference type="InterPro" id="IPR009100">
    <property type="entry name" value="AcylCoA_DH/oxidase_NM_dom_sf"/>
</dbReference>
<evidence type="ECO:0000256" key="1">
    <source>
        <dbReference type="ARBA" id="ARBA00001974"/>
    </source>
</evidence>
<dbReference type="Pfam" id="PF02771">
    <property type="entry name" value="Acyl-CoA_dh_N"/>
    <property type="match status" value="1"/>
</dbReference>
<evidence type="ECO:0000259" key="7">
    <source>
        <dbReference type="Pfam" id="PF02770"/>
    </source>
</evidence>
<dbReference type="InterPro" id="IPR006091">
    <property type="entry name" value="Acyl-CoA_Oxase/DH_mid-dom"/>
</dbReference>
<dbReference type="RefSeq" id="WP_087647208.1">
    <property type="nucleotide sequence ID" value="NZ_FCON02000070.1"/>
</dbReference>
<dbReference type="InterPro" id="IPR046373">
    <property type="entry name" value="Acyl-CoA_Oxase/DH_mid-dom_sf"/>
</dbReference>
<accession>A0A158K811</accession>
<sequence length="374" mass="39835">MALLPNEEQRMLSVSAKAFLADAAPVAHLRALRDSSDAIGYSVSLWRDFANQGYSGILVPERFGGLGLSIVEAGLVAEELGRNLTPSPFLSTAVLGAVALERAGNEAQQKRLLPAIAESTTVLALATDECARHNPESVTLSAVRHGDGFALNGEKIFVVDGHVAQTLIVSARTSAHGMTLFLVDRDTAGVHIERAAMIDAHNAARVRLQDVKVDADAVLGAIDGGHGVLSQVLDHGRAIVAAQLVGAADAVFERTTTYLKERRQFGRLIGEFQALQHRAAQWYVELELARSMLTEALHALAGRSADAGLMVARAKALACEAASLAVREGVQMHGGMGMTDELDIGLFMKRVGVLQTLFGDTRFHLDRAATLSGY</sequence>